<name>A0A222FJB4_9GAMM</name>
<organism evidence="13 14">
    <name type="scientific">Bacterioplanes sanyensis</name>
    <dbReference type="NCBI Taxonomy" id="1249553"/>
    <lineage>
        <taxon>Bacteria</taxon>
        <taxon>Pseudomonadati</taxon>
        <taxon>Pseudomonadota</taxon>
        <taxon>Gammaproteobacteria</taxon>
        <taxon>Oceanospirillales</taxon>
        <taxon>Oceanospirillaceae</taxon>
        <taxon>Bacterioplanes</taxon>
    </lineage>
</organism>
<accession>A0A222FJB4</accession>
<comment type="function">
    <text evidence="11">A protein kinase that phosphorylates Ser and Thr residues. Probably acts to suppress the effects of stress linked to accumulation of reactive oxygen species. Probably involved in the extracytoplasmic stress response.</text>
</comment>
<dbReference type="Gene3D" id="1.20.1270.170">
    <property type="match status" value="1"/>
</dbReference>
<keyword evidence="14" id="KW-1185">Reference proteome</keyword>
<comment type="catalytic activity">
    <reaction evidence="11">
        <text>L-seryl-[protein] + ATP = O-phospho-L-seryl-[protein] + ADP + H(+)</text>
        <dbReference type="Rhea" id="RHEA:17989"/>
        <dbReference type="Rhea" id="RHEA-COMP:9863"/>
        <dbReference type="Rhea" id="RHEA-COMP:11604"/>
        <dbReference type="ChEBI" id="CHEBI:15378"/>
        <dbReference type="ChEBI" id="CHEBI:29999"/>
        <dbReference type="ChEBI" id="CHEBI:30616"/>
        <dbReference type="ChEBI" id="CHEBI:83421"/>
        <dbReference type="ChEBI" id="CHEBI:456216"/>
        <dbReference type="EC" id="2.7.11.1"/>
    </reaction>
</comment>
<gene>
    <name evidence="11" type="primary">srkA</name>
    <name evidence="13" type="ORF">CHH28_07805</name>
</gene>
<dbReference type="KEGG" id="bsan:CHH28_07805"/>
<dbReference type="GO" id="GO:0106310">
    <property type="term" value="F:protein serine kinase activity"/>
    <property type="evidence" value="ECO:0007669"/>
    <property type="project" value="RHEA"/>
</dbReference>
<evidence type="ECO:0000256" key="7">
    <source>
        <dbReference type="ARBA" id="ARBA00022777"/>
    </source>
</evidence>
<dbReference type="Pfam" id="PF01636">
    <property type="entry name" value="APH"/>
    <property type="match status" value="1"/>
</dbReference>
<evidence type="ECO:0000256" key="4">
    <source>
        <dbReference type="ARBA" id="ARBA00022679"/>
    </source>
</evidence>
<keyword evidence="9 11" id="KW-0460">Magnesium</keyword>
<feature type="site" description="ATP" evidence="11">
    <location>
        <position position="36"/>
    </location>
</feature>
<evidence type="ECO:0000256" key="1">
    <source>
        <dbReference type="ARBA" id="ARBA00022490"/>
    </source>
</evidence>
<evidence type="ECO:0000313" key="14">
    <source>
        <dbReference type="Proteomes" id="UP000202440"/>
    </source>
</evidence>
<evidence type="ECO:0000256" key="11">
    <source>
        <dbReference type="HAMAP-Rule" id="MF_01497"/>
    </source>
</evidence>
<dbReference type="RefSeq" id="WP_094059774.1">
    <property type="nucleotide sequence ID" value="NZ_CP022530.1"/>
</dbReference>
<evidence type="ECO:0000256" key="8">
    <source>
        <dbReference type="ARBA" id="ARBA00022840"/>
    </source>
</evidence>
<comment type="subcellular location">
    <subcellularLocation>
        <location evidence="11">Cytoplasm</location>
    </subcellularLocation>
</comment>
<keyword evidence="1 11" id="KW-0963">Cytoplasm</keyword>
<dbReference type="GO" id="GO:0005737">
    <property type="term" value="C:cytoplasm"/>
    <property type="evidence" value="ECO:0007669"/>
    <property type="project" value="UniProtKB-SubCell"/>
</dbReference>
<feature type="domain" description="Aminoglycoside phosphotransferase" evidence="12">
    <location>
        <begin position="35"/>
        <end position="252"/>
    </location>
</feature>
<keyword evidence="3 11" id="KW-0597">Phosphoprotein</keyword>
<dbReference type="EMBL" id="CP022530">
    <property type="protein sequence ID" value="ASP38584.1"/>
    <property type="molecule type" value="Genomic_DNA"/>
</dbReference>
<dbReference type="AlphaFoldDB" id="A0A222FJB4"/>
<keyword evidence="5 11" id="KW-0479">Metal-binding</keyword>
<evidence type="ECO:0000256" key="6">
    <source>
        <dbReference type="ARBA" id="ARBA00022741"/>
    </source>
</evidence>
<feature type="binding site" evidence="11">
    <location>
        <position position="204"/>
    </location>
    <ligand>
        <name>Mg(2+)</name>
        <dbReference type="ChEBI" id="CHEBI:18420"/>
    </ligand>
</feature>
<dbReference type="EC" id="2.7.11.1" evidence="11"/>
<dbReference type="InterPro" id="IPR032882">
    <property type="entry name" value="SrkA/RdoA"/>
</dbReference>
<keyword evidence="10 11" id="KW-0346">Stress response</keyword>
<keyword evidence="4 11" id="KW-0808">Transferase</keyword>
<dbReference type="InterPro" id="IPR002575">
    <property type="entry name" value="Aminoglycoside_PTrfase"/>
</dbReference>
<evidence type="ECO:0000256" key="5">
    <source>
        <dbReference type="ARBA" id="ARBA00022723"/>
    </source>
</evidence>
<evidence type="ECO:0000256" key="9">
    <source>
        <dbReference type="ARBA" id="ARBA00022842"/>
    </source>
</evidence>
<feature type="active site" evidence="11">
    <location>
        <position position="216"/>
    </location>
</feature>
<evidence type="ECO:0000256" key="10">
    <source>
        <dbReference type="ARBA" id="ARBA00023016"/>
    </source>
</evidence>
<proteinExistence type="inferred from homology"/>
<reference evidence="13 14" key="1">
    <citation type="submission" date="2017-07" db="EMBL/GenBank/DDBJ databases">
        <title>Annotated genome sequence of Bacterioplanes sanyensis isolated from Red Sea.</title>
        <authorList>
            <person name="Rehman Z.U."/>
        </authorList>
    </citation>
    <scope>NUCLEOTIDE SEQUENCE [LARGE SCALE GENOMIC DNA]</scope>
    <source>
        <strain evidence="13 14">NV9</strain>
    </source>
</reference>
<dbReference type="SUPFAM" id="SSF56112">
    <property type="entry name" value="Protein kinase-like (PK-like)"/>
    <property type="match status" value="1"/>
</dbReference>
<evidence type="ECO:0000259" key="12">
    <source>
        <dbReference type="Pfam" id="PF01636"/>
    </source>
</evidence>
<keyword evidence="7 11" id="KW-0418">Kinase</keyword>
<dbReference type="OrthoDB" id="5392197at2"/>
<comment type="catalytic activity">
    <reaction evidence="11">
        <text>L-threonyl-[protein] + ATP = O-phospho-L-threonyl-[protein] + ADP + H(+)</text>
        <dbReference type="Rhea" id="RHEA:46608"/>
        <dbReference type="Rhea" id="RHEA-COMP:11060"/>
        <dbReference type="Rhea" id="RHEA-COMP:11605"/>
        <dbReference type="ChEBI" id="CHEBI:15378"/>
        <dbReference type="ChEBI" id="CHEBI:30013"/>
        <dbReference type="ChEBI" id="CHEBI:30616"/>
        <dbReference type="ChEBI" id="CHEBI:61977"/>
        <dbReference type="ChEBI" id="CHEBI:456216"/>
        <dbReference type="EC" id="2.7.11.1"/>
    </reaction>
</comment>
<protein>
    <recommendedName>
        <fullName evidence="11">Stress response kinase A</fullName>
        <ecNumber evidence="11">2.7.11.1</ecNumber>
    </recommendedName>
    <alternativeName>
        <fullName evidence="11">Serine/threonine-protein kinase SrkA</fullName>
    </alternativeName>
</protein>
<keyword evidence="6 11" id="KW-0547">Nucleotide-binding</keyword>
<dbReference type="PANTHER" id="PTHR39573">
    <property type="entry name" value="STRESS RESPONSE KINASE A"/>
    <property type="match status" value="1"/>
</dbReference>
<evidence type="ECO:0000256" key="3">
    <source>
        <dbReference type="ARBA" id="ARBA00022553"/>
    </source>
</evidence>
<dbReference type="NCBIfam" id="NF008738">
    <property type="entry name" value="PRK11768.1"/>
    <property type="match status" value="1"/>
</dbReference>
<dbReference type="PANTHER" id="PTHR39573:SF1">
    <property type="entry name" value="STRESS RESPONSE KINASE A"/>
    <property type="match status" value="1"/>
</dbReference>
<comment type="cofactor">
    <cofactor evidence="11">
        <name>Mg(2+)</name>
        <dbReference type="ChEBI" id="CHEBI:18420"/>
    </cofactor>
</comment>
<feature type="active site" description="Proton acceptor" evidence="11">
    <location>
        <position position="199"/>
    </location>
</feature>
<comment type="similarity">
    <text evidence="11">Belongs to the SrkA/RdoA protein kinase family.</text>
</comment>
<evidence type="ECO:0000256" key="2">
    <source>
        <dbReference type="ARBA" id="ARBA00022527"/>
    </source>
</evidence>
<keyword evidence="2 11" id="KW-0723">Serine/threonine-protein kinase</keyword>
<dbReference type="Gene3D" id="1.10.510.10">
    <property type="entry name" value="Transferase(Phosphotransferase) domain 1"/>
    <property type="match status" value="1"/>
</dbReference>
<evidence type="ECO:0000313" key="13">
    <source>
        <dbReference type="EMBL" id="ASP38584.1"/>
    </source>
</evidence>
<feature type="binding site" evidence="11">
    <location>
        <position position="216"/>
    </location>
    <ligand>
        <name>Mg(2+)</name>
        <dbReference type="ChEBI" id="CHEBI:18420"/>
    </ligand>
</feature>
<sequence length="324" mass="37202">MTTPELPYSDLTPDSVMDAVESLGFQCDARILALNSYENRVYQVGIEDEQPVIAKFYRPNRWSRATIAEEHAFLLQLAEEDVPVVAPLQHQGDTLFNANGYHFALFPRRGGHAPELSREHDLELIGRWLARIHQVGARQPFQHRHTIQPAADLSQAAQQVLASGLMPEDYRDAYQSTMQTLAQQLPEQLPWNTLRLHGDLHSGNLLLRDQALFFVDFDDCLQGPAIQDIWMLLSGQRDEQQAQIRTIAEGYEVFRPFPSEELVSIEVLRTLRIARYAAWLSQRWSDPAFPSAFPWFTGHAFWSQHLLALREQQASLFDEPLQRF</sequence>
<comment type="subunit">
    <text evidence="11">Monomer.</text>
</comment>
<dbReference type="HAMAP" id="MF_01497">
    <property type="entry name" value="SrkA_kinase"/>
    <property type="match status" value="1"/>
</dbReference>
<keyword evidence="8 11" id="KW-0067">ATP-binding</keyword>
<dbReference type="GO" id="GO:0004674">
    <property type="term" value="F:protein serine/threonine kinase activity"/>
    <property type="evidence" value="ECO:0007669"/>
    <property type="project" value="UniProtKB-UniRule"/>
</dbReference>
<dbReference type="GO" id="GO:0005524">
    <property type="term" value="F:ATP binding"/>
    <property type="evidence" value="ECO:0007669"/>
    <property type="project" value="UniProtKB-UniRule"/>
</dbReference>
<dbReference type="Proteomes" id="UP000202440">
    <property type="component" value="Chromosome"/>
</dbReference>
<dbReference type="GO" id="GO:0000287">
    <property type="term" value="F:magnesium ion binding"/>
    <property type="evidence" value="ECO:0007669"/>
    <property type="project" value="UniProtKB-UniRule"/>
</dbReference>
<dbReference type="InterPro" id="IPR011009">
    <property type="entry name" value="Kinase-like_dom_sf"/>
</dbReference>
<dbReference type="Gene3D" id="3.30.200.70">
    <property type="match status" value="1"/>
</dbReference>